<proteinExistence type="predicted"/>
<dbReference type="OrthoDB" id="289937at2"/>
<dbReference type="InterPro" id="IPR019301">
    <property type="entry name" value="Flagellar_prot_FlgJ_N"/>
</dbReference>
<dbReference type="AlphaFoldDB" id="A0A4D6YCX2"/>
<dbReference type="Proteomes" id="UP000298673">
    <property type="component" value="Chromosome"/>
</dbReference>
<evidence type="ECO:0000256" key="1">
    <source>
        <dbReference type="ARBA" id="ARBA00022795"/>
    </source>
</evidence>
<accession>A0A4D6YCX2</accession>
<dbReference type="EMBL" id="CP034861">
    <property type="protein sequence ID" value="QCI24411.1"/>
    <property type="molecule type" value="Genomic_DNA"/>
</dbReference>
<dbReference type="RefSeq" id="WP_158343626.1">
    <property type="nucleotide sequence ID" value="NZ_CP034861.1"/>
</dbReference>
<evidence type="ECO:0000313" key="4">
    <source>
        <dbReference type="Proteomes" id="UP000298673"/>
    </source>
</evidence>
<evidence type="ECO:0000259" key="2">
    <source>
        <dbReference type="Pfam" id="PF10135"/>
    </source>
</evidence>
<evidence type="ECO:0000313" key="3">
    <source>
        <dbReference type="EMBL" id="QCI24411.1"/>
    </source>
</evidence>
<dbReference type="Pfam" id="PF10135">
    <property type="entry name" value="Rod-binding"/>
    <property type="match status" value="1"/>
</dbReference>
<keyword evidence="3" id="KW-0966">Cell projection</keyword>
<keyword evidence="3" id="KW-0282">Flagellum</keyword>
<keyword evidence="3" id="KW-0969">Cilium</keyword>
<reference evidence="3 4" key="1">
    <citation type="submission" date="2018-12" db="EMBL/GenBank/DDBJ databases">
        <authorList>
            <person name="Chong R.A."/>
        </authorList>
    </citation>
    <scope>NUCLEOTIDE SEQUENCE [LARGE SCALE GENOMIC DNA]</scope>
    <source>
        <strain evidence="3 4">Mst</strain>
    </source>
</reference>
<sequence length="102" mass="11902">MNDHLLYNISNTHSKIVTELKYQVQKNPKKYALQTAKEVESIFIQMLLKSMRNSVSKSNLIDNNQSYLYTDIYDQQISKELSKKGIGFTQMILKQIEKNILS</sequence>
<feature type="domain" description="Flagellar protein FlgJ N-terminal" evidence="2">
    <location>
        <begin position="49"/>
        <end position="95"/>
    </location>
</feature>
<gene>
    <name evidence="3" type="ORF">D9V75_01660</name>
</gene>
<dbReference type="PRINTS" id="PR01002">
    <property type="entry name" value="FLGFLGJ"/>
</dbReference>
<reference evidence="3 4" key="2">
    <citation type="submission" date="2019-05" db="EMBL/GenBank/DDBJ databases">
        <title>Genome evolution of the obligate endosymbiont Buchnera aphidicola.</title>
        <authorList>
            <person name="Moran N.A."/>
        </authorList>
    </citation>
    <scope>NUCLEOTIDE SEQUENCE [LARGE SCALE GENOMIC DNA]</scope>
    <source>
        <strain evidence="3 4">Mst</strain>
    </source>
</reference>
<dbReference type="GO" id="GO:0044781">
    <property type="term" value="P:bacterial-type flagellum organization"/>
    <property type="evidence" value="ECO:0007669"/>
    <property type="project" value="UniProtKB-KW"/>
</dbReference>
<protein>
    <submittedName>
        <fullName evidence="3">Flagellar biosynthesis protein FlgJ</fullName>
    </submittedName>
</protein>
<organism evidence="3 4">
    <name type="scientific">Buchnera aphidicola</name>
    <name type="common">Muscaphis stroyani</name>
    <dbReference type="NCBI Taxonomy" id="1241869"/>
    <lineage>
        <taxon>Bacteria</taxon>
        <taxon>Pseudomonadati</taxon>
        <taxon>Pseudomonadota</taxon>
        <taxon>Gammaproteobacteria</taxon>
        <taxon>Enterobacterales</taxon>
        <taxon>Erwiniaceae</taxon>
        <taxon>Buchnera</taxon>
    </lineage>
</organism>
<name>A0A4D6YCX2_9GAMM</name>
<keyword evidence="1" id="KW-1005">Bacterial flagellum biogenesis</keyword>